<reference evidence="2" key="1">
    <citation type="journal article" date="2020" name="mSystems">
        <title>Genome- and Community-Level Interaction Insights into Carbon Utilization and Element Cycling Functions of Hydrothermarchaeota in Hydrothermal Sediment.</title>
        <authorList>
            <person name="Zhou Z."/>
            <person name="Liu Y."/>
            <person name="Xu W."/>
            <person name="Pan J."/>
            <person name="Luo Z.H."/>
            <person name="Li M."/>
        </authorList>
    </citation>
    <scope>NUCLEOTIDE SEQUENCE [LARGE SCALE GENOMIC DNA]</scope>
    <source>
        <strain evidence="2">SpSt-374</strain>
    </source>
</reference>
<feature type="domain" description="DUF559" evidence="1">
    <location>
        <begin position="19"/>
        <end position="121"/>
    </location>
</feature>
<evidence type="ECO:0000313" key="2">
    <source>
        <dbReference type="EMBL" id="HGG03434.1"/>
    </source>
</evidence>
<dbReference type="AlphaFoldDB" id="A0A7C3VK43"/>
<keyword evidence="2" id="KW-0378">Hydrolase</keyword>
<dbReference type="InterPro" id="IPR047216">
    <property type="entry name" value="Endonuclease_DUF559_bact"/>
</dbReference>
<accession>A0A7C3VK43</accession>
<dbReference type="Gene3D" id="3.40.960.10">
    <property type="entry name" value="VSR Endonuclease"/>
    <property type="match status" value="1"/>
</dbReference>
<name>A0A7C3VK43_9CYAN</name>
<keyword evidence="2" id="KW-0540">Nuclease</keyword>
<protein>
    <submittedName>
        <fullName evidence="2">Endonuclease domain-containing protein</fullName>
    </submittedName>
</protein>
<proteinExistence type="predicted"/>
<dbReference type="SUPFAM" id="SSF52980">
    <property type="entry name" value="Restriction endonuclease-like"/>
    <property type="match status" value="1"/>
</dbReference>
<gene>
    <name evidence="2" type="ORF">ENR15_23050</name>
</gene>
<dbReference type="GO" id="GO:0004519">
    <property type="term" value="F:endonuclease activity"/>
    <property type="evidence" value="ECO:0007669"/>
    <property type="project" value="UniProtKB-KW"/>
</dbReference>
<comment type="caution">
    <text evidence="2">The sequence shown here is derived from an EMBL/GenBank/DDBJ whole genome shotgun (WGS) entry which is preliminary data.</text>
</comment>
<dbReference type="PANTHER" id="PTHR38590:SF1">
    <property type="entry name" value="BLL0828 PROTEIN"/>
    <property type="match status" value="1"/>
</dbReference>
<dbReference type="InterPro" id="IPR007569">
    <property type="entry name" value="DUF559"/>
</dbReference>
<organism evidence="2">
    <name type="scientific">Planktothricoides sp. SpSt-374</name>
    <dbReference type="NCBI Taxonomy" id="2282167"/>
    <lineage>
        <taxon>Bacteria</taxon>
        <taxon>Bacillati</taxon>
        <taxon>Cyanobacteriota</taxon>
        <taxon>Cyanophyceae</taxon>
        <taxon>Oscillatoriophycideae</taxon>
        <taxon>Oscillatoriales</taxon>
        <taxon>Oscillatoriaceae</taxon>
        <taxon>Planktothricoides</taxon>
    </lineage>
</organism>
<dbReference type="CDD" id="cd01038">
    <property type="entry name" value="Endonuclease_DUF559"/>
    <property type="match status" value="1"/>
</dbReference>
<sequence>MSNLKYGRYFLPYNPSLVEPAKELRKNPTPAERKLWQDYLRQFPFKVWRQKPIDNFIVHFYCSKLQLVIEVDGDTHFTELGSIYDVKRTHILENYGLQVVRFTNDEVMNCFDGVCQCIARFIPPSPL</sequence>
<evidence type="ECO:0000259" key="1">
    <source>
        <dbReference type="Pfam" id="PF04480"/>
    </source>
</evidence>
<dbReference type="PANTHER" id="PTHR38590">
    <property type="entry name" value="BLL0828 PROTEIN"/>
    <property type="match status" value="1"/>
</dbReference>
<dbReference type="EMBL" id="DSPX01000235">
    <property type="protein sequence ID" value="HGG03434.1"/>
    <property type="molecule type" value="Genomic_DNA"/>
</dbReference>
<keyword evidence="2" id="KW-0255">Endonuclease</keyword>
<dbReference type="InterPro" id="IPR011335">
    <property type="entry name" value="Restrct_endonuc-II-like"/>
</dbReference>
<dbReference type="Pfam" id="PF04480">
    <property type="entry name" value="DUF559"/>
    <property type="match status" value="1"/>
</dbReference>